<keyword evidence="2" id="KW-1185">Reference proteome</keyword>
<protein>
    <submittedName>
        <fullName evidence="3">CX domain-containing protein</fullName>
    </submittedName>
</protein>
<dbReference type="Proteomes" id="UP000095283">
    <property type="component" value="Unplaced"/>
</dbReference>
<organism evidence="2 3">
    <name type="scientific">Heterorhabditis bacteriophora</name>
    <name type="common">Entomopathogenic nematode worm</name>
    <dbReference type="NCBI Taxonomy" id="37862"/>
    <lineage>
        <taxon>Eukaryota</taxon>
        <taxon>Metazoa</taxon>
        <taxon>Ecdysozoa</taxon>
        <taxon>Nematoda</taxon>
        <taxon>Chromadorea</taxon>
        <taxon>Rhabditida</taxon>
        <taxon>Rhabditina</taxon>
        <taxon>Rhabditomorpha</taxon>
        <taxon>Strongyloidea</taxon>
        <taxon>Heterorhabditidae</taxon>
        <taxon>Heterorhabditis</taxon>
    </lineage>
</organism>
<evidence type="ECO:0000313" key="3">
    <source>
        <dbReference type="WBParaSite" id="Hba_07421"/>
    </source>
</evidence>
<sequence length="87" mass="9888">MVYECEVRNEDRCVRNDEASYLMPRRRNPDAPAAPKAMRQMAPTLQSGAPMPAPAPPQPMNPAPSPLEFRIHDMNRRLYIFNSSGYV</sequence>
<evidence type="ECO:0000313" key="2">
    <source>
        <dbReference type="Proteomes" id="UP000095283"/>
    </source>
</evidence>
<proteinExistence type="predicted"/>
<evidence type="ECO:0000256" key="1">
    <source>
        <dbReference type="SAM" id="MobiDB-lite"/>
    </source>
</evidence>
<reference evidence="3" key="1">
    <citation type="submission" date="2016-11" db="UniProtKB">
        <authorList>
            <consortium name="WormBaseParasite"/>
        </authorList>
    </citation>
    <scope>IDENTIFICATION</scope>
</reference>
<dbReference type="AlphaFoldDB" id="A0A1I7WQJ1"/>
<feature type="compositionally biased region" description="Pro residues" evidence="1">
    <location>
        <begin position="51"/>
        <end position="65"/>
    </location>
</feature>
<accession>A0A1I7WQJ1</accession>
<feature type="region of interest" description="Disordered" evidence="1">
    <location>
        <begin position="45"/>
        <end position="68"/>
    </location>
</feature>
<dbReference type="WBParaSite" id="Hba_07421">
    <property type="protein sequence ID" value="Hba_07421"/>
    <property type="gene ID" value="Hba_07421"/>
</dbReference>
<name>A0A1I7WQJ1_HETBA</name>